<name>A0AAV4PPA4_CAEEX</name>
<dbReference type="EMBL" id="BPLR01004879">
    <property type="protein sequence ID" value="GIX98235.1"/>
    <property type="molecule type" value="Genomic_DNA"/>
</dbReference>
<accession>A0AAV4PPA4</accession>
<proteinExistence type="predicted"/>
<keyword evidence="3" id="KW-1185">Reference proteome</keyword>
<protein>
    <submittedName>
        <fullName evidence="2">Uncharacterized protein</fullName>
    </submittedName>
</protein>
<feature type="region of interest" description="Disordered" evidence="1">
    <location>
        <begin position="126"/>
        <end position="154"/>
    </location>
</feature>
<comment type="caution">
    <text evidence="2">The sequence shown here is derived from an EMBL/GenBank/DDBJ whole genome shotgun (WGS) entry which is preliminary data.</text>
</comment>
<organism evidence="2 3">
    <name type="scientific">Caerostris extrusa</name>
    <name type="common">Bark spider</name>
    <name type="synonym">Caerostris bankana</name>
    <dbReference type="NCBI Taxonomy" id="172846"/>
    <lineage>
        <taxon>Eukaryota</taxon>
        <taxon>Metazoa</taxon>
        <taxon>Ecdysozoa</taxon>
        <taxon>Arthropoda</taxon>
        <taxon>Chelicerata</taxon>
        <taxon>Arachnida</taxon>
        <taxon>Araneae</taxon>
        <taxon>Araneomorphae</taxon>
        <taxon>Entelegynae</taxon>
        <taxon>Araneoidea</taxon>
        <taxon>Araneidae</taxon>
        <taxon>Caerostris</taxon>
    </lineage>
</organism>
<evidence type="ECO:0000313" key="3">
    <source>
        <dbReference type="Proteomes" id="UP001054945"/>
    </source>
</evidence>
<dbReference type="Proteomes" id="UP001054945">
    <property type="component" value="Unassembled WGS sequence"/>
</dbReference>
<evidence type="ECO:0000313" key="2">
    <source>
        <dbReference type="EMBL" id="GIX98235.1"/>
    </source>
</evidence>
<sequence>MTGRVIGDKLKIFTPSKAQRASRNKISDKRKLKSHTYLLSPSRKTIERLKWNLSKNCPKPKESPSCWTLCRGNHTFNFLVCTHNPANLAPAPRPKTNYWEESMKMMKTNKLPLSAPTSLQNTISTNSVKMDKSPPNQVQPQISGPSTSSSTPQESLAAQILQSLVKEVHVLTSNIASLLAALQSQSLLSHNIQ</sequence>
<evidence type="ECO:0000256" key="1">
    <source>
        <dbReference type="SAM" id="MobiDB-lite"/>
    </source>
</evidence>
<dbReference type="AlphaFoldDB" id="A0AAV4PPA4"/>
<reference evidence="2 3" key="1">
    <citation type="submission" date="2021-06" db="EMBL/GenBank/DDBJ databases">
        <title>Caerostris extrusa draft genome.</title>
        <authorList>
            <person name="Kono N."/>
            <person name="Arakawa K."/>
        </authorList>
    </citation>
    <scope>NUCLEOTIDE SEQUENCE [LARGE SCALE GENOMIC DNA]</scope>
</reference>
<gene>
    <name evidence="2" type="ORF">CEXT_623181</name>
</gene>